<feature type="region of interest" description="Disordered" evidence="1">
    <location>
        <begin position="234"/>
        <end position="263"/>
    </location>
</feature>
<comment type="caution">
    <text evidence="2">The sequence shown here is derived from an EMBL/GenBank/DDBJ whole genome shotgun (WGS) entry which is preliminary data.</text>
</comment>
<evidence type="ECO:0000256" key="1">
    <source>
        <dbReference type="SAM" id="MobiDB-lite"/>
    </source>
</evidence>
<proteinExistence type="predicted"/>
<protein>
    <submittedName>
        <fullName evidence="2">Uncharacterized protein</fullName>
    </submittedName>
</protein>
<evidence type="ECO:0000313" key="2">
    <source>
        <dbReference type="EMBL" id="GFT64021.1"/>
    </source>
</evidence>
<sequence length="263" mass="30659">MDPNFQHLMLELFEGPYVEELDLNLRKKKNYEPKGLLTVSLLDMFPKVVAVLDDELTLFCSRTSKGYLLSTNSSTELRVSYLFGTCLLFRQVTICTYDLLLFVLSFVIPAVKLCYECTGRKFYKLTPFILAKFFEHFLREDFEKRGGWKHLETHILRKKYNEYYDLLNVSGPALLDELRAKIRDTFLSELLRSRVLGKEIDIIKFQADKLSNDLLRSLEAPLMDELNTVRLLNKEQSVTSQTEGPSSSKTKGYNSEHERHFKK</sequence>
<dbReference type="Proteomes" id="UP000887013">
    <property type="component" value="Unassembled WGS sequence"/>
</dbReference>
<dbReference type="OrthoDB" id="6421076at2759"/>
<evidence type="ECO:0000313" key="3">
    <source>
        <dbReference type="Proteomes" id="UP000887013"/>
    </source>
</evidence>
<feature type="compositionally biased region" description="Basic and acidic residues" evidence="1">
    <location>
        <begin position="254"/>
        <end position="263"/>
    </location>
</feature>
<gene>
    <name evidence="2" type="primary">NCL1_47773</name>
    <name evidence="2" type="ORF">NPIL_583111</name>
</gene>
<feature type="compositionally biased region" description="Polar residues" evidence="1">
    <location>
        <begin position="234"/>
        <end position="253"/>
    </location>
</feature>
<dbReference type="AlphaFoldDB" id="A0A8X6TWG1"/>
<dbReference type="EMBL" id="BMAW01068353">
    <property type="protein sequence ID" value="GFT64021.1"/>
    <property type="molecule type" value="Genomic_DNA"/>
</dbReference>
<organism evidence="2 3">
    <name type="scientific">Nephila pilipes</name>
    <name type="common">Giant wood spider</name>
    <name type="synonym">Nephila maculata</name>
    <dbReference type="NCBI Taxonomy" id="299642"/>
    <lineage>
        <taxon>Eukaryota</taxon>
        <taxon>Metazoa</taxon>
        <taxon>Ecdysozoa</taxon>
        <taxon>Arthropoda</taxon>
        <taxon>Chelicerata</taxon>
        <taxon>Arachnida</taxon>
        <taxon>Araneae</taxon>
        <taxon>Araneomorphae</taxon>
        <taxon>Entelegynae</taxon>
        <taxon>Araneoidea</taxon>
        <taxon>Nephilidae</taxon>
        <taxon>Nephila</taxon>
    </lineage>
</organism>
<accession>A0A8X6TWG1</accession>
<reference evidence="2" key="1">
    <citation type="submission" date="2020-08" db="EMBL/GenBank/DDBJ databases">
        <title>Multicomponent nature underlies the extraordinary mechanical properties of spider dragline silk.</title>
        <authorList>
            <person name="Kono N."/>
            <person name="Nakamura H."/>
            <person name="Mori M."/>
            <person name="Yoshida Y."/>
            <person name="Ohtoshi R."/>
            <person name="Malay A.D."/>
            <person name="Moran D.A.P."/>
            <person name="Tomita M."/>
            <person name="Numata K."/>
            <person name="Arakawa K."/>
        </authorList>
    </citation>
    <scope>NUCLEOTIDE SEQUENCE</scope>
</reference>
<name>A0A8X6TWG1_NEPPI</name>
<keyword evidence="3" id="KW-1185">Reference proteome</keyword>